<dbReference type="GO" id="GO:0005789">
    <property type="term" value="C:endoplasmic reticulum membrane"/>
    <property type="evidence" value="ECO:0007669"/>
    <property type="project" value="UniProtKB-SubCell"/>
</dbReference>
<evidence type="ECO:0000256" key="4">
    <source>
        <dbReference type="ARBA" id="ARBA00013795"/>
    </source>
</evidence>
<organism evidence="13 14">
    <name type="scientific">Pochonia chlamydosporia 170</name>
    <dbReference type="NCBI Taxonomy" id="1380566"/>
    <lineage>
        <taxon>Eukaryota</taxon>
        <taxon>Fungi</taxon>
        <taxon>Dikarya</taxon>
        <taxon>Ascomycota</taxon>
        <taxon>Pezizomycotina</taxon>
        <taxon>Sordariomycetes</taxon>
        <taxon>Hypocreomycetidae</taxon>
        <taxon>Hypocreales</taxon>
        <taxon>Clavicipitaceae</taxon>
        <taxon>Pochonia</taxon>
    </lineage>
</organism>
<evidence type="ECO:0000256" key="2">
    <source>
        <dbReference type="ARBA" id="ARBA00004687"/>
    </source>
</evidence>
<dbReference type="Proteomes" id="UP000078397">
    <property type="component" value="Unassembled WGS sequence"/>
</dbReference>
<keyword evidence="10 12" id="KW-1133">Transmembrane helix</keyword>
<comment type="function">
    <text evidence="12">Mannosyltransferase involved in glycosylphosphatidylinositol-anchor biosynthesis.</text>
</comment>
<comment type="similarity">
    <text evidence="3 12">Belongs to the PIGV family.</text>
</comment>
<dbReference type="UniPathway" id="UPA00196"/>
<feature type="transmembrane region" description="Helical" evidence="12">
    <location>
        <begin position="242"/>
        <end position="261"/>
    </location>
</feature>
<dbReference type="PANTHER" id="PTHR12468:SF2">
    <property type="entry name" value="GPI MANNOSYLTRANSFERASE 2"/>
    <property type="match status" value="1"/>
</dbReference>
<comment type="pathway">
    <text evidence="2 12">Glycolipid biosynthesis; glycosylphosphatidylinositol-anchor biosynthesis.</text>
</comment>
<keyword evidence="5 12" id="KW-0337">GPI-anchor biosynthesis</keyword>
<evidence type="ECO:0000256" key="5">
    <source>
        <dbReference type="ARBA" id="ARBA00022502"/>
    </source>
</evidence>
<evidence type="ECO:0000256" key="8">
    <source>
        <dbReference type="ARBA" id="ARBA00022692"/>
    </source>
</evidence>
<accession>A0A179G8J6</accession>
<feature type="transmembrane region" description="Helical" evidence="12">
    <location>
        <begin position="352"/>
        <end position="370"/>
    </location>
</feature>
<keyword evidence="7 12" id="KW-0808">Transferase</keyword>
<dbReference type="Pfam" id="PF04188">
    <property type="entry name" value="Mannosyl_trans2"/>
    <property type="match status" value="1"/>
</dbReference>
<evidence type="ECO:0000256" key="12">
    <source>
        <dbReference type="RuleBase" id="RU363112"/>
    </source>
</evidence>
<dbReference type="OrthoDB" id="10252502at2759"/>
<evidence type="ECO:0000256" key="11">
    <source>
        <dbReference type="ARBA" id="ARBA00023136"/>
    </source>
</evidence>
<dbReference type="GO" id="GO:0004376">
    <property type="term" value="F:GPI mannosyltransferase activity"/>
    <property type="evidence" value="ECO:0007669"/>
    <property type="project" value="InterPro"/>
</dbReference>
<evidence type="ECO:0000256" key="3">
    <source>
        <dbReference type="ARBA" id="ARBA00008698"/>
    </source>
</evidence>
<comment type="subcellular location">
    <subcellularLocation>
        <location evidence="1 12">Endoplasmic reticulum membrane</location>
        <topology evidence="1 12">Multi-pass membrane protein</topology>
    </subcellularLocation>
</comment>
<feature type="transmembrane region" description="Helical" evidence="12">
    <location>
        <begin position="197"/>
        <end position="213"/>
    </location>
</feature>
<dbReference type="GeneID" id="28845474"/>
<feature type="transmembrane region" description="Helical" evidence="12">
    <location>
        <begin position="169"/>
        <end position="185"/>
    </location>
</feature>
<evidence type="ECO:0000256" key="1">
    <source>
        <dbReference type="ARBA" id="ARBA00004477"/>
    </source>
</evidence>
<protein>
    <recommendedName>
        <fullName evidence="4 12">GPI mannosyltransferase 2</fullName>
        <ecNumber evidence="12">2.4.1.-</ecNumber>
    </recommendedName>
</protein>
<feature type="transmembrane region" description="Helical" evidence="12">
    <location>
        <begin position="114"/>
        <end position="132"/>
    </location>
</feature>
<dbReference type="GO" id="GO:0031501">
    <property type="term" value="C:mannosyltransferase complex"/>
    <property type="evidence" value="ECO:0007669"/>
    <property type="project" value="TreeGrafter"/>
</dbReference>
<sequence length="429" mass="46286">MDIFSPAQPLHSLTALFIIWKGFLLSIALGTIVAPDYDTSTSLFFDRVYGSNVTIPTIAAKLTRWDALYFMHSTIKGYVYEQEWAFGLGLPTTVGALSKLLSPIAPANYALEPISGIVLAHASHFIAVLALHRLTMLLSGNAKLSYVSAALHVLSPAGLFLSAPYNESPFAGLSFLGNLLFAIGLKSKPHRAKRDAAMVVSGLLFGAATAFRSNGLTSGLLFAVEAINSMLLFAQAPSLCNLLSLGAPVLGGLCVAAGSVVPQTLAWMRYCGSDGVGRPWCDKLVPSIYTFVQDHYWNVGFLRYWALNQLPLFLLASPMLVILVKSGLDIVQQPRQIVVVSTQGSSESDFCTFVRALAGSQVLVAVLAITTYHVQIITRISSGYPVWYWWVASCLLDKRRQGYGVGIVMFMAMYGGIQGGLFASFLPPA</sequence>
<dbReference type="EC" id="2.4.1.-" evidence="12"/>
<evidence type="ECO:0000256" key="6">
    <source>
        <dbReference type="ARBA" id="ARBA00022676"/>
    </source>
</evidence>
<evidence type="ECO:0000256" key="7">
    <source>
        <dbReference type="ARBA" id="ARBA00022679"/>
    </source>
</evidence>
<keyword evidence="9 12" id="KW-0256">Endoplasmic reticulum</keyword>
<dbReference type="STRING" id="1380566.A0A179G8J6"/>
<dbReference type="InterPro" id="IPR007315">
    <property type="entry name" value="PIG-V/Gpi18"/>
</dbReference>
<keyword evidence="8 12" id="KW-0812">Transmembrane</keyword>
<proteinExistence type="inferred from homology"/>
<evidence type="ECO:0000313" key="14">
    <source>
        <dbReference type="Proteomes" id="UP000078397"/>
    </source>
</evidence>
<dbReference type="RefSeq" id="XP_018150217.1">
    <property type="nucleotide sequence ID" value="XM_018281480.1"/>
</dbReference>
<feature type="transmembrane region" description="Helical" evidence="12">
    <location>
        <begin position="403"/>
        <end position="426"/>
    </location>
</feature>
<evidence type="ECO:0000313" key="13">
    <source>
        <dbReference type="EMBL" id="OAQ74134.1"/>
    </source>
</evidence>
<reference evidence="13 14" key="1">
    <citation type="journal article" date="2016" name="PLoS Pathog.">
        <title>Biosynthesis of antibiotic leucinostatins in bio-control fungus Purpureocillium lilacinum and their inhibition on phytophthora revealed by genome mining.</title>
        <authorList>
            <person name="Wang G."/>
            <person name="Liu Z."/>
            <person name="Lin R."/>
            <person name="Li E."/>
            <person name="Mao Z."/>
            <person name="Ling J."/>
            <person name="Yang Y."/>
            <person name="Yin W.B."/>
            <person name="Xie B."/>
        </authorList>
    </citation>
    <scope>NUCLEOTIDE SEQUENCE [LARGE SCALE GENOMIC DNA]</scope>
    <source>
        <strain evidence="13">170</strain>
    </source>
</reference>
<name>A0A179G8J6_METCM</name>
<gene>
    <name evidence="13" type="ORF">VFPPC_01703</name>
</gene>
<dbReference type="PANTHER" id="PTHR12468">
    <property type="entry name" value="GPI MANNOSYLTRANSFERASE 2"/>
    <property type="match status" value="1"/>
</dbReference>
<dbReference type="GO" id="GO:0006506">
    <property type="term" value="P:GPI anchor biosynthetic process"/>
    <property type="evidence" value="ECO:0007669"/>
    <property type="project" value="UniProtKB-UniPathway"/>
</dbReference>
<feature type="transmembrane region" description="Helical" evidence="12">
    <location>
        <begin position="144"/>
        <end position="163"/>
    </location>
</feature>
<keyword evidence="6 12" id="KW-0328">Glycosyltransferase</keyword>
<feature type="transmembrane region" description="Helical" evidence="12">
    <location>
        <begin position="12"/>
        <end position="34"/>
    </location>
</feature>
<feature type="transmembrane region" description="Helical" evidence="12">
    <location>
        <begin position="310"/>
        <end position="331"/>
    </location>
</feature>
<evidence type="ECO:0000256" key="10">
    <source>
        <dbReference type="ARBA" id="ARBA00022989"/>
    </source>
</evidence>
<dbReference type="GO" id="GO:0000009">
    <property type="term" value="F:alpha-1,6-mannosyltransferase activity"/>
    <property type="evidence" value="ECO:0007669"/>
    <property type="project" value="InterPro"/>
</dbReference>
<keyword evidence="11 12" id="KW-0472">Membrane</keyword>
<dbReference type="EMBL" id="LSBJ02000001">
    <property type="protein sequence ID" value="OAQ74134.1"/>
    <property type="molecule type" value="Genomic_DNA"/>
</dbReference>
<keyword evidence="14" id="KW-1185">Reference proteome</keyword>
<dbReference type="KEGG" id="pchm:VFPPC_01703"/>
<evidence type="ECO:0000256" key="9">
    <source>
        <dbReference type="ARBA" id="ARBA00022824"/>
    </source>
</evidence>
<comment type="caution">
    <text evidence="13">The sequence shown here is derived from an EMBL/GenBank/DDBJ whole genome shotgun (WGS) entry which is preliminary data.</text>
</comment>
<dbReference type="AlphaFoldDB" id="A0A179G8J6"/>